<dbReference type="PANTHER" id="PTHR43280">
    <property type="entry name" value="ARAC-FAMILY TRANSCRIPTIONAL REGULATOR"/>
    <property type="match status" value="1"/>
</dbReference>
<sequence>MKNLSFFNKLVIFGTIFALFPMIIMGSFSYIQSTNLVQERVSEERVETVRQIRTNIEQNLSMVDQSINVMVDSATMGQVIYSSMNAEDFILHREVRQELANVQTIHPLIEDYVIINFQYNWMMNERGSRIADQHPDIETYRELLSQGVQSWQLLNSTNFEEPLTKGSCPYTLSLVKSLPRMASEPRALVLIPMSVCELVKSLQGDISHQDLVIVNNDSQIIYHPDLALIGQDLEESGLVHSIEGITETSGFFETTNNGEVFTVSYAQANMNQWSYLMVHSVDELREESKSIALVMISLIIIVSVGSLLFILIASRYLYRPLKNVRSLIDEGSGDPNEYSNADRDDIKVIENRFKSLFSSKFIMESELDKHNKQAKTMFLTRMFIGDVDQQQLEENLTFFKMKKEHWRNHIVMTLEIDSISSSRFEFKDWDLITFSIVNILEEILAETEHFEPIWIQNTLVCLVSDDRADQEELEITLNQIAERLKDTIEKLTNIIVSIGLSMSYSDMRKSDRAYQEAIEALKHRIRLGKGVIIPYGHINEGKHSIMYSYPVKLEEDLLLSIKTADWEKTVTSFEGWMGKVFKQDHSLQDYQISMMRLLNNLILVYHENLIQIDQEHQQKEYYYEELFQLSDKKMIYEWFTEKLITPLYNEFLRKRDSQFKNLSEKMIDMIHEQYDHELTLEQCANQLHYNANYLSSVFKQETKHTFSEYLAMHRFKKAKEWLIKTDMPVKEIAERLQYNNSQNFIRSFKKYADMTPGQYRKENGI</sequence>
<evidence type="ECO:0000256" key="2">
    <source>
        <dbReference type="ARBA" id="ARBA00023125"/>
    </source>
</evidence>
<name>A0A3A9KU95_9BACI</name>
<keyword evidence="4" id="KW-0472">Membrane</keyword>
<dbReference type="GO" id="GO:0003700">
    <property type="term" value="F:DNA-binding transcription factor activity"/>
    <property type="evidence" value="ECO:0007669"/>
    <property type="project" value="InterPro"/>
</dbReference>
<comment type="caution">
    <text evidence="6">The sequence shown here is derived from an EMBL/GenBank/DDBJ whole genome shotgun (WGS) entry which is preliminary data.</text>
</comment>
<dbReference type="EMBL" id="PDOE01000002">
    <property type="protein sequence ID" value="RKL68166.1"/>
    <property type="molecule type" value="Genomic_DNA"/>
</dbReference>
<evidence type="ECO:0000256" key="4">
    <source>
        <dbReference type="SAM" id="Phobius"/>
    </source>
</evidence>
<keyword evidence="2" id="KW-0238">DNA-binding</keyword>
<keyword evidence="4" id="KW-0812">Transmembrane</keyword>
<feature type="domain" description="HTH araC/xylS-type" evidence="5">
    <location>
        <begin position="664"/>
        <end position="762"/>
    </location>
</feature>
<dbReference type="RefSeq" id="WP_110938506.1">
    <property type="nucleotide sequence ID" value="NZ_KZ614147.1"/>
</dbReference>
<protein>
    <recommendedName>
        <fullName evidence="5">HTH araC/xylS-type domain-containing protein</fullName>
    </recommendedName>
</protein>
<evidence type="ECO:0000256" key="1">
    <source>
        <dbReference type="ARBA" id="ARBA00023015"/>
    </source>
</evidence>
<dbReference type="InterPro" id="IPR018060">
    <property type="entry name" value="HTH_AraC"/>
</dbReference>
<accession>A0A3A9KU95</accession>
<keyword evidence="4" id="KW-1133">Transmembrane helix</keyword>
<dbReference type="Gene3D" id="3.30.450.20">
    <property type="entry name" value="PAS domain"/>
    <property type="match status" value="1"/>
</dbReference>
<dbReference type="PANTHER" id="PTHR43280:SF10">
    <property type="entry name" value="REGULATORY PROTEIN POCR"/>
    <property type="match status" value="1"/>
</dbReference>
<dbReference type="OrthoDB" id="1975037at2"/>
<keyword evidence="1" id="KW-0805">Transcription regulation</keyword>
<keyword evidence="3" id="KW-0804">Transcription</keyword>
<evidence type="ECO:0000256" key="3">
    <source>
        <dbReference type="ARBA" id="ARBA00023163"/>
    </source>
</evidence>
<dbReference type="GO" id="GO:0043565">
    <property type="term" value="F:sequence-specific DNA binding"/>
    <property type="evidence" value="ECO:0007669"/>
    <property type="project" value="InterPro"/>
</dbReference>
<dbReference type="Pfam" id="PF12833">
    <property type="entry name" value="HTH_18"/>
    <property type="match status" value="1"/>
</dbReference>
<evidence type="ECO:0000313" key="7">
    <source>
        <dbReference type="Proteomes" id="UP000281498"/>
    </source>
</evidence>
<dbReference type="InterPro" id="IPR041522">
    <property type="entry name" value="CdaR_GGDEF"/>
</dbReference>
<dbReference type="InterPro" id="IPR009057">
    <property type="entry name" value="Homeodomain-like_sf"/>
</dbReference>
<dbReference type="Pfam" id="PF17853">
    <property type="entry name" value="GGDEF_2"/>
    <property type="match status" value="1"/>
</dbReference>
<evidence type="ECO:0000313" key="6">
    <source>
        <dbReference type="EMBL" id="RKL68166.1"/>
    </source>
</evidence>
<gene>
    <name evidence="6" type="ORF">CR203_06680</name>
</gene>
<feature type="transmembrane region" description="Helical" evidence="4">
    <location>
        <begin position="12"/>
        <end position="31"/>
    </location>
</feature>
<evidence type="ECO:0000259" key="5">
    <source>
        <dbReference type="PROSITE" id="PS01124"/>
    </source>
</evidence>
<proteinExistence type="predicted"/>
<dbReference type="SMART" id="SM00342">
    <property type="entry name" value="HTH_ARAC"/>
    <property type="match status" value="1"/>
</dbReference>
<organism evidence="6 7">
    <name type="scientific">Salipaludibacillus neizhouensis</name>
    <dbReference type="NCBI Taxonomy" id="885475"/>
    <lineage>
        <taxon>Bacteria</taxon>
        <taxon>Bacillati</taxon>
        <taxon>Bacillota</taxon>
        <taxon>Bacilli</taxon>
        <taxon>Bacillales</taxon>
        <taxon>Bacillaceae</taxon>
    </lineage>
</organism>
<reference evidence="6 7" key="1">
    <citation type="submission" date="2017-10" db="EMBL/GenBank/DDBJ databases">
        <title>Bacillus sp. nov., a halophilic bacterium isolated from a Keqin Lake.</title>
        <authorList>
            <person name="Wang H."/>
        </authorList>
    </citation>
    <scope>NUCLEOTIDE SEQUENCE [LARGE SCALE GENOMIC DNA]</scope>
    <source>
        <strain evidence="6 7">KCTC 13187</strain>
    </source>
</reference>
<dbReference type="SUPFAM" id="SSF46689">
    <property type="entry name" value="Homeodomain-like"/>
    <property type="match status" value="2"/>
</dbReference>
<dbReference type="Gene3D" id="1.10.10.60">
    <property type="entry name" value="Homeodomain-like"/>
    <property type="match status" value="2"/>
</dbReference>
<dbReference type="PROSITE" id="PS01124">
    <property type="entry name" value="HTH_ARAC_FAMILY_2"/>
    <property type="match status" value="1"/>
</dbReference>
<feature type="transmembrane region" description="Helical" evidence="4">
    <location>
        <begin position="291"/>
        <end position="318"/>
    </location>
</feature>
<dbReference type="AlphaFoldDB" id="A0A3A9KU95"/>
<keyword evidence="7" id="KW-1185">Reference proteome</keyword>
<dbReference type="Proteomes" id="UP000281498">
    <property type="component" value="Unassembled WGS sequence"/>
</dbReference>